<comment type="caution">
    <text evidence="3">The sequence shown here is derived from an EMBL/GenBank/DDBJ whole genome shotgun (WGS) entry which is preliminary data.</text>
</comment>
<dbReference type="PANTHER" id="PTHR42080">
    <property type="entry name" value="SRR1 DOMAIN-CONTAINING PROTEIN"/>
    <property type="match status" value="1"/>
</dbReference>
<dbReference type="GeneID" id="85329022"/>
<dbReference type="EMBL" id="JAUIRO010000005">
    <property type="protein sequence ID" value="KAK0713716.1"/>
    <property type="molecule type" value="Genomic_DNA"/>
</dbReference>
<keyword evidence="4" id="KW-1185">Reference proteome</keyword>
<sequence>MVAFALGSLSGWDNESERRRRNTQHAALLTLHDFFADRKKADAPLRPHASRGATMAARQAAARQAAARRAATAAPRLNPCPAAAAVATTTTAETSTAAATAADASNAAANITAKNSNNTAANKDDGGSSSAFQCHVLDDPRGFLKLNSASVAVGIAPDFPLKQIVADIARPAVIIRDKCCLCGKDCIHHLDRKAKDGEDDNGSDPMTPRVAAMLKVACKEVKFPGDELGAFGGLIYIPKFIVGAFCFCFGLGYARERRALS</sequence>
<keyword evidence="2" id="KW-1133">Transmembrane helix</keyword>
<feature type="transmembrane region" description="Helical" evidence="2">
    <location>
        <begin position="228"/>
        <end position="254"/>
    </location>
</feature>
<evidence type="ECO:0000313" key="3">
    <source>
        <dbReference type="EMBL" id="KAK0713716.1"/>
    </source>
</evidence>
<reference evidence="3" key="1">
    <citation type="submission" date="2023-06" db="EMBL/GenBank/DDBJ databases">
        <title>Genome-scale phylogeny and comparative genomics of the fungal order Sordariales.</title>
        <authorList>
            <consortium name="Lawrence Berkeley National Laboratory"/>
            <person name="Hensen N."/>
            <person name="Bonometti L."/>
            <person name="Westerberg I."/>
            <person name="Brannstrom I.O."/>
            <person name="Guillou S."/>
            <person name="Cros-Aarteil S."/>
            <person name="Calhoun S."/>
            <person name="Haridas S."/>
            <person name="Kuo A."/>
            <person name="Mondo S."/>
            <person name="Pangilinan J."/>
            <person name="Riley R."/>
            <person name="LaButti K."/>
            <person name="Andreopoulos B."/>
            <person name="Lipzen A."/>
            <person name="Chen C."/>
            <person name="Yanf M."/>
            <person name="Daum C."/>
            <person name="Ng V."/>
            <person name="Clum A."/>
            <person name="Steindorff A."/>
            <person name="Ohm R."/>
            <person name="Martin F."/>
            <person name="Silar P."/>
            <person name="Natvig D."/>
            <person name="Lalanne C."/>
            <person name="Gautier V."/>
            <person name="Ament-velasquez S.L."/>
            <person name="Kruys A."/>
            <person name="Hutchinson M.I."/>
            <person name="Powell A.J."/>
            <person name="Barry K."/>
            <person name="Miller A.N."/>
            <person name="Grigoriev I.V."/>
            <person name="Debuchy R."/>
            <person name="Gladieux P."/>
            <person name="Thoren M.H."/>
            <person name="Johannesson H."/>
        </authorList>
    </citation>
    <scope>NUCLEOTIDE SEQUENCE</scope>
    <source>
        <strain evidence="3">SMH2392-1A</strain>
    </source>
</reference>
<dbReference type="PANTHER" id="PTHR42080:SF3">
    <property type="entry name" value="SRR1-LIKE DOMAIN-CONTAINING PROTEIN"/>
    <property type="match status" value="1"/>
</dbReference>
<organism evidence="3 4">
    <name type="scientific">Lasiosphaeria miniovina</name>
    <dbReference type="NCBI Taxonomy" id="1954250"/>
    <lineage>
        <taxon>Eukaryota</taxon>
        <taxon>Fungi</taxon>
        <taxon>Dikarya</taxon>
        <taxon>Ascomycota</taxon>
        <taxon>Pezizomycotina</taxon>
        <taxon>Sordariomycetes</taxon>
        <taxon>Sordariomycetidae</taxon>
        <taxon>Sordariales</taxon>
        <taxon>Lasiosphaeriaceae</taxon>
        <taxon>Lasiosphaeria</taxon>
    </lineage>
</organism>
<evidence type="ECO:0000313" key="4">
    <source>
        <dbReference type="Proteomes" id="UP001172101"/>
    </source>
</evidence>
<dbReference type="RefSeq" id="XP_060295039.1">
    <property type="nucleotide sequence ID" value="XM_060445752.1"/>
</dbReference>
<feature type="compositionally biased region" description="Low complexity" evidence="1">
    <location>
        <begin position="53"/>
        <end position="74"/>
    </location>
</feature>
<protein>
    <submittedName>
        <fullName evidence="3">Uncharacterized protein</fullName>
    </submittedName>
</protein>
<evidence type="ECO:0000256" key="2">
    <source>
        <dbReference type="SAM" id="Phobius"/>
    </source>
</evidence>
<proteinExistence type="predicted"/>
<gene>
    <name evidence="3" type="ORF">B0T26DRAFT_753804</name>
</gene>
<evidence type="ECO:0000256" key="1">
    <source>
        <dbReference type="SAM" id="MobiDB-lite"/>
    </source>
</evidence>
<accession>A0AA40AD62</accession>
<keyword evidence="2" id="KW-0812">Transmembrane</keyword>
<name>A0AA40AD62_9PEZI</name>
<dbReference type="AlphaFoldDB" id="A0AA40AD62"/>
<dbReference type="Proteomes" id="UP001172101">
    <property type="component" value="Unassembled WGS sequence"/>
</dbReference>
<keyword evidence="2" id="KW-0472">Membrane</keyword>
<feature type="region of interest" description="Disordered" evidence="1">
    <location>
        <begin position="46"/>
        <end position="74"/>
    </location>
</feature>